<feature type="transmembrane region" description="Helical" evidence="2">
    <location>
        <begin position="452"/>
        <end position="472"/>
    </location>
</feature>
<evidence type="ECO:0000313" key="4">
    <source>
        <dbReference type="Proteomes" id="UP000035548"/>
    </source>
</evidence>
<dbReference type="KEGG" id="cut:CUTER_01675"/>
<dbReference type="RefSeq" id="WP_047258961.1">
    <property type="nucleotide sequence ID" value="NZ_CP011546.1"/>
</dbReference>
<evidence type="ECO:0008006" key="5">
    <source>
        <dbReference type="Google" id="ProtNLM"/>
    </source>
</evidence>
<keyword evidence="4" id="KW-1185">Reference proteome</keyword>
<organism evidence="3 4">
    <name type="scientific">Corynebacterium uterequi</name>
    <dbReference type="NCBI Taxonomy" id="1072256"/>
    <lineage>
        <taxon>Bacteria</taxon>
        <taxon>Bacillati</taxon>
        <taxon>Actinomycetota</taxon>
        <taxon>Actinomycetes</taxon>
        <taxon>Mycobacteriales</taxon>
        <taxon>Corynebacteriaceae</taxon>
        <taxon>Corynebacterium</taxon>
    </lineage>
</organism>
<feature type="transmembrane region" description="Helical" evidence="2">
    <location>
        <begin position="220"/>
        <end position="242"/>
    </location>
</feature>
<feature type="transmembrane region" description="Helical" evidence="2">
    <location>
        <begin position="22"/>
        <end position="42"/>
    </location>
</feature>
<feature type="transmembrane region" description="Helical" evidence="2">
    <location>
        <begin position="317"/>
        <end position="343"/>
    </location>
</feature>
<protein>
    <recommendedName>
        <fullName evidence="5">ABC-2 family transporter protein</fullName>
    </recommendedName>
</protein>
<reference evidence="4" key="2">
    <citation type="submission" date="2015-05" db="EMBL/GenBank/DDBJ databases">
        <title>Complete genome sequence of Corynebacterium uterequi DSM 45634, isolated from the uterus of a maiden mare.</title>
        <authorList>
            <person name="Ruckert C."/>
            <person name="Albersmeier A."/>
            <person name="Winkler A."/>
            <person name="Tauch A."/>
        </authorList>
    </citation>
    <scope>NUCLEOTIDE SEQUENCE [LARGE SCALE GENOMIC DNA]</scope>
    <source>
        <strain evidence="4">DSM 45634</strain>
    </source>
</reference>
<dbReference type="PATRIC" id="fig|1072256.5.peg.324"/>
<dbReference type="EMBL" id="CP011546">
    <property type="protein sequence ID" value="AKK10351.1"/>
    <property type="molecule type" value="Genomic_DNA"/>
</dbReference>
<feature type="transmembrane region" description="Helical" evidence="2">
    <location>
        <begin position="411"/>
        <end position="432"/>
    </location>
</feature>
<name>A0A0G3HAF5_9CORY</name>
<feature type="transmembrane region" description="Helical" evidence="2">
    <location>
        <begin position="154"/>
        <end position="174"/>
    </location>
</feature>
<evidence type="ECO:0000313" key="3">
    <source>
        <dbReference type="EMBL" id="AKK10351.1"/>
    </source>
</evidence>
<evidence type="ECO:0000256" key="2">
    <source>
        <dbReference type="SAM" id="Phobius"/>
    </source>
</evidence>
<accession>A0A0G3HAF5</accession>
<dbReference type="Proteomes" id="UP000035548">
    <property type="component" value="Chromosome"/>
</dbReference>
<feature type="region of interest" description="Disordered" evidence="1">
    <location>
        <begin position="247"/>
        <end position="268"/>
    </location>
</feature>
<evidence type="ECO:0000256" key="1">
    <source>
        <dbReference type="SAM" id="MobiDB-lite"/>
    </source>
</evidence>
<reference evidence="3 4" key="1">
    <citation type="journal article" date="2015" name="Genome Announc.">
        <title>Virulence Factor Genes Detected in the Complete Genome Sequence of Corynebacterium uterequi DSM 45634, Isolated from the Uterus of a Maiden Mare.</title>
        <authorList>
            <person name="Ruckert C."/>
            <person name="Kriete M."/>
            <person name="Jaenicke S."/>
            <person name="Winkler A."/>
            <person name="Tauch A."/>
        </authorList>
    </citation>
    <scope>NUCLEOTIDE SEQUENCE [LARGE SCALE GENOMIC DNA]</scope>
    <source>
        <strain evidence="3 4">DSM 45634</strain>
    </source>
</reference>
<dbReference type="AlphaFoldDB" id="A0A0G3HAF5"/>
<feature type="transmembrane region" description="Helical" evidence="2">
    <location>
        <begin position="54"/>
        <end position="73"/>
    </location>
</feature>
<feature type="transmembrane region" description="Helical" evidence="2">
    <location>
        <begin position="355"/>
        <end position="377"/>
    </location>
</feature>
<feature type="transmembrane region" description="Helical" evidence="2">
    <location>
        <begin position="125"/>
        <end position="147"/>
    </location>
</feature>
<gene>
    <name evidence="3" type="ORF">CUTER_01675</name>
</gene>
<feature type="transmembrane region" description="Helical" evidence="2">
    <location>
        <begin position="94"/>
        <end position="119"/>
    </location>
</feature>
<feature type="transmembrane region" description="Helical" evidence="2">
    <location>
        <begin position="292"/>
        <end position="311"/>
    </location>
</feature>
<keyword evidence="2" id="KW-0812">Transmembrane</keyword>
<sequence>MNHSPGLGAYLRAEFLRSYRSFSFYLPLIILAVGLLAGVLNLSGATVSDSLAPLHIYPVGIIVPLALASAALADRRERTLRGGGLRWRRCRPGLELYARLLVVSGYAVLGHVLAAVPVVGFTMPVLVFTAVESVVFVASYALGVALCRSLPAGSWGLIASLVLGLAMSVAAPLTTEPAVDAGTWFWQPWTWPLIPTLPTFAIHANSVLALPGEAVLDYPVVAPLVLYLALGVGCAVVSVWATSPARGSAGSRLLGGQAPSRNHSSDLVRDRLPTQTRRSFVRAMSVALPWRVWVFLAVIMCLLLVLVRVVWGPTVSSTMWALGALPIAATITGITAWTTHGAAWPALSYRRSRRMLLPVTTAVAACFTAAAVVAGGVCAGAGPYQLIVAPAGTAMIVAVTFLLASVSVGTSLAVSLIVLVWSLVSCSFPLGSWLGWSGLWAWVFRMGDYPQFWVLAGGCATLLTAVAMAATAPSYRLRA</sequence>
<feature type="transmembrane region" description="Helical" evidence="2">
    <location>
        <begin position="383"/>
        <end position="404"/>
    </location>
</feature>
<keyword evidence="2" id="KW-1133">Transmembrane helix</keyword>
<keyword evidence="2" id="KW-0472">Membrane</keyword>
<dbReference type="STRING" id="1072256.CUTER_01675"/>
<proteinExistence type="predicted"/>